<reference evidence="1 2" key="1">
    <citation type="submission" date="2019-12" db="EMBL/GenBank/DDBJ databases">
        <title>Novel species isolated from a subtropical stream in China.</title>
        <authorList>
            <person name="Lu H."/>
        </authorList>
    </citation>
    <scope>NUCLEOTIDE SEQUENCE [LARGE SCALE GENOMIC DNA]</scope>
    <source>
        <strain evidence="1 2">DS3</strain>
    </source>
</reference>
<proteinExistence type="predicted"/>
<evidence type="ECO:0000313" key="1">
    <source>
        <dbReference type="EMBL" id="MYN04889.1"/>
    </source>
</evidence>
<comment type="caution">
    <text evidence="1">The sequence shown here is derived from an EMBL/GenBank/DDBJ whole genome shotgun (WGS) entry which is preliminary data.</text>
</comment>
<protein>
    <submittedName>
        <fullName evidence="1">Uncharacterized protein</fullName>
    </submittedName>
</protein>
<gene>
    <name evidence="1" type="ORF">GTP41_22595</name>
</gene>
<dbReference type="Proteomes" id="UP000448575">
    <property type="component" value="Unassembled WGS sequence"/>
</dbReference>
<evidence type="ECO:0000313" key="2">
    <source>
        <dbReference type="Proteomes" id="UP000448575"/>
    </source>
</evidence>
<dbReference type="EMBL" id="WWCJ01000022">
    <property type="protein sequence ID" value="MYN04889.1"/>
    <property type="molecule type" value="Genomic_DNA"/>
</dbReference>
<accession>A0A6N9HNA2</accession>
<keyword evidence="2" id="KW-1185">Reference proteome</keyword>
<organism evidence="1 2">
    <name type="scientific">Pseudoduganella guangdongensis</name>
    <dbReference type="NCBI Taxonomy" id="2692179"/>
    <lineage>
        <taxon>Bacteria</taxon>
        <taxon>Pseudomonadati</taxon>
        <taxon>Pseudomonadota</taxon>
        <taxon>Betaproteobacteria</taxon>
        <taxon>Burkholderiales</taxon>
        <taxon>Oxalobacteraceae</taxon>
        <taxon>Telluria group</taxon>
        <taxon>Pseudoduganella</taxon>
    </lineage>
</organism>
<dbReference type="AlphaFoldDB" id="A0A6N9HNA2"/>
<dbReference type="RefSeq" id="WP_161027845.1">
    <property type="nucleotide sequence ID" value="NZ_WWCJ01000022.1"/>
</dbReference>
<name>A0A6N9HNA2_9BURK</name>
<sequence length="129" mass="14253">MKNDSDTIHVKVVVTETISGYSAEFDPKIIDVDDNDSILSFRLVSPTPDNVVIDKVRIKQVGQDQLSKPSISQNGKRAILSDENTVQGQFNLQFTFKQKGTAAAALARTADEECKEESDEYPIIINNPP</sequence>